<dbReference type="GO" id="GO:0046872">
    <property type="term" value="F:metal ion binding"/>
    <property type="evidence" value="ECO:0007669"/>
    <property type="project" value="UniProtKB-KW"/>
</dbReference>
<dbReference type="GO" id="GO:0005525">
    <property type="term" value="F:GTP binding"/>
    <property type="evidence" value="ECO:0007669"/>
    <property type="project" value="InterPro"/>
</dbReference>
<keyword evidence="14" id="KW-0411">Iron-sulfur</keyword>
<dbReference type="NCBIfam" id="NF010611">
    <property type="entry name" value="PRK14012.1"/>
    <property type="match status" value="1"/>
</dbReference>
<proteinExistence type="inferred from homology"/>
<dbReference type="CDD" id="cd12537">
    <property type="entry name" value="RRM1_RBM23"/>
    <property type="match status" value="1"/>
</dbReference>
<evidence type="ECO:0000256" key="9">
    <source>
        <dbReference type="ARBA" id="ARBA00022737"/>
    </source>
</evidence>
<dbReference type="CDD" id="cd04148">
    <property type="entry name" value="RGK"/>
    <property type="match status" value="1"/>
</dbReference>
<dbReference type="PROSITE" id="PS51419">
    <property type="entry name" value="RAB"/>
    <property type="match status" value="1"/>
</dbReference>
<dbReference type="EC" id="2.8.1.7" evidence="4"/>
<comment type="subunit">
    <text evidence="17">Homodimer. Component of the mitochondrial core iron-sulfur cluster (ISC) complex composed of NFS1, LYRM4, NDUFAB1, ISCU, FXN, and FDX2; this complex is a heterohexamer containing two copies of each monomer. Component of cyteine desulfurase complex composed of NFS1, LYRM4 and NDUFAB1; this complex contributes to the activation of cysteine desulfurase activity and NFS1 stabilization. Interacts (homodimer form) with ISCU (D-state); each monomer interacts with the C-terminal regions of each NFS1 monomer. Interacts with HSPA9. Interacts (via homodimer form) with FDX2. Interacts (via homodimer form) with FXN. Interacts with LYRM4. Component of a complex composed of FXN, NFS1, LYRM4 and ISCU.</text>
</comment>
<keyword evidence="11 18" id="KW-0694">RNA-binding</keyword>
<organism evidence="23 24">
    <name type="scientific">Hemibagrus wyckioides</name>
    <dbReference type="NCBI Taxonomy" id="337641"/>
    <lineage>
        <taxon>Eukaryota</taxon>
        <taxon>Metazoa</taxon>
        <taxon>Chordata</taxon>
        <taxon>Craniata</taxon>
        <taxon>Vertebrata</taxon>
        <taxon>Euteleostomi</taxon>
        <taxon>Actinopterygii</taxon>
        <taxon>Neopterygii</taxon>
        <taxon>Teleostei</taxon>
        <taxon>Ostariophysi</taxon>
        <taxon>Siluriformes</taxon>
        <taxon>Bagridae</taxon>
        <taxon>Hemibagrus</taxon>
    </lineage>
</organism>
<dbReference type="CDD" id="cd12284">
    <property type="entry name" value="RRM2_RBM23_RBM39"/>
    <property type="match status" value="1"/>
</dbReference>
<feature type="signal peptide" evidence="21">
    <location>
        <begin position="1"/>
        <end position="19"/>
    </location>
</feature>
<dbReference type="InterPro" id="IPR015422">
    <property type="entry name" value="PyrdxlP-dep_Trfase_small"/>
</dbReference>
<evidence type="ECO:0000256" key="4">
    <source>
        <dbReference type="ARBA" id="ARBA00012239"/>
    </source>
</evidence>
<dbReference type="FunFam" id="3.40.50.300:FF:000311">
    <property type="entry name" value="GTP-binding protein RAD"/>
    <property type="match status" value="1"/>
</dbReference>
<dbReference type="InterPro" id="IPR012677">
    <property type="entry name" value="Nucleotide-bd_a/b_plait_sf"/>
</dbReference>
<gene>
    <name evidence="23" type="ORF">KOW79_017580</name>
</gene>
<dbReference type="InterPro" id="IPR001806">
    <property type="entry name" value="Small_GTPase"/>
</dbReference>
<comment type="caution">
    <text evidence="23">The sequence shown here is derived from an EMBL/GenBank/DDBJ whole genome shotgun (WGS) entry which is preliminary data.</text>
</comment>
<dbReference type="NCBIfam" id="TIGR01622">
    <property type="entry name" value="SF-CC1"/>
    <property type="match status" value="1"/>
</dbReference>
<dbReference type="Pfam" id="PF15519">
    <property type="entry name" value="RBM39linker"/>
    <property type="match status" value="1"/>
</dbReference>
<dbReference type="Gene3D" id="3.40.50.300">
    <property type="entry name" value="P-loop containing nucleotide triphosphate hydrolases"/>
    <property type="match status" value="1"/>
</dbReference>
<comment type="catalytic activity">
    <reaction evidence="16">
        <text>L-cysteinyl-[cysteine desulfurase] + L-cysteine = S-sulfanyl-L-cysteinyl-[cysteine desulfurase] + L-alanine</text>
        <dbReference type="Rhea" id="RHEA:17457"/>
        <dbReference type="Rhea" id="RHEA-COMP:12157"/>
        <dbReference type="Rhea" id="RHEA-COMP:12158"/>
        <dbReference type="ChEBI" id="CHEBI:29950"/>
        <dbReference type="ChEBI" id="CHEBI:35235"/>
        <dbReference type="ChEBI" id="CHEBI:57972"/>
        <dbReference type="ChEBI" id="CHEBI:61963"/>
    </reaction>
</comment>
<dbReference type="GO" id="GO:0005634">
    <property type="term" value="C:nucleus"/>
    <property type="evidence" value="ECO:0007669"/>
    <property type="project" value="InterPro"/>
</dbReference>
<dbReference type="SMART" id="SM00173">
    <property type="entry name" value="RAS"/>
    <property type="match status" value="1"/>
</dbReference>
<dbReference type="GO" id="GO:0003924">
    <property type="term" value="F:GTPase activity"/>
    <property type="evidence" value="ECO:0007669"/>
    <property type="project" value="InterPro"/>
</dbReference>
<dbReference type="InterPro" id="IPR015424">
    <property type="entry name" value="PyrdxlP-dep_Trfase"/>
</dbReference>
<reference evidence="23 24" key="1">
    <citation type="submission" date="2021-06" db="EMBL/GenBank/DDBJ databases">
        <title>Chromosome-level genome assembly of the red-tail catfish (Hemibagrus wyckioides).</title>
        <authorList>
            <person name="Shao F."/>
        </authorList>
    </citation>
    <scope>NUCLEOTIDE SEQUENCE [LARGE SCALE GENOMIC DNA]</scope>
    <source>
        <strain evidence="23">EC202008001</strain>
        <tissue evidence="23">Blood</tissue>
    </source>
</reference>
<dbReference type="InterPro" id="IPR035979">
    <property type="entry name" value="RBD_domain_sf"/>
</dbReference>
<evidence type="ECO:0000256" key="15">
    <source>
        <dbReference type="ARBA" id="ARBA00023150"/>
    </source>
</evidence>
<keyword evidence="15" id="KW-0501">Molybdenum cofactor biosynthesis</keyword>
<dbReference type="FunFam" id="3.30.70.330:FF:000090">
    <property type="entry name" value="RNA-binding protein 39 isoform X1"/>
    <property type="match status" value="1"/>
</dbReference>
<dbReference type="NCBIfam" id="TIGR02006">
    <property type="entry name" value="IscS"/>
    <property type="match status" value="1"/>
</dbReference>
<dbReference type="GO" id="GO:0006397">
    <property type="term" value="P:mRNA processing"/>
    <property type="evidence" value="ECO:0007669"/>
    <property type="project" value="InterPro"/>
</dbReference>
<accession>A0A9D3N978</accession>
<dbReference type="InterPro" id="IPR029123">
    <property type="entry name" value="RBM39_linker"/>
</dbReference>
<evidence type="ECO:0000256" key="14">
    <source>
        <dbReference type="ARBA" id="ARBA00023014"/>
    </source>
</evidence>
<evidence type="ECO:0000256" key="8">
    <source>
        <dbReference type="ARBA" id="ARBA00022723"/>
    </source>
</evidence>
<dbReference type="SUPFAM" id="SSF53383">
    <property type="entry name" value="PLP-dependent transferases"/>
    <property type="match status" value="1"/>
</dbReference>
<comment type="cofactor">
    <cofactor evidence="1 19">
        <name>pyridoxal 5'-phosphate</name>
        <dbReference type="ChEBI" id="CHEBI:597326"/>
    </cofactor>
</comment>
<keyword evidence="10" id="KW-0547">Nucleotide-binding</keyword>
<dbReference type="GO" id="GO:0044572">
    <property type="term" value="P:[4Fe-4S] cluster assembly"/>
    <property type="evidence" value="ECO:0007669"/>
    <property type="project" value="UniProtKB-ARBA"/>
</dbReference>
<evidence type="ECO:0000256" key="19">
    <source>
        <dbReference type="RuleBase" id="RU004504"/>
    </source>
</evidence>
<dbReference type="FunFam" id="3.30.70.330:FF:000080">
    <property type="entry name" value="RNA-binding protein 39 isoform X1"/>
    <property type="match status" value="1"/>
</dbReference>
<feature type="compositionally biased region" description="Basic residues" evidence="20">
    <location>
        <begin position="492"/>
        <end position="502"/>
    </location>
</feature>
<dbReference type="GO" id="GO:0006777">
    <property type="term" value="P:Mo-molybdopterin cofactor biosynthetic process"/>
    <property type="evidence" value="ECO:0007669"/>
    <property type="project" value="UniProtKB-KW"/>
</dbReference>
<dbReference type="Gene3D" id="3.30.70.330">
    <property type="match status" value="3"/>
</dbReference>
<keyword evidence="13" id="KW-0408">Iron</keyword>
<evidence type="ECO:0000259" key="22">
    <source>
        <dbReference type="PROSITE" id="PS50102"/>
    </source>
</evidence>
<evidence type="ECO:0000256" key="2">
    <source>
        <dbReference type="ARBA" id="ARBA00006490"/>
    </source>
</evidence>
<evidence type="ECO:0000256" key="10">
    <source>
        <dbReference type="ARBA" id="ARBA00022741"/>
    </source>
</evidence>
<evidence type="ECO:0000313" key="24">
    <source>
        <dbReference type="Proteomes" id="UP000824219"/>
    </source>
</evidence>
<comment type="similarity">
    <text evidence="3">Belongs to the small GTPase superfamily. RGK family.</text>
</comment>
<evidence type="ECO:0000256" key="21">
    <source>
        <dbReference type="SAM" id="SignalP"/>
    </source>
</evidence>
<dbReference type="GO" id="GO:0003723">
    <property type="term" value="F:RNA binding"/>
    <property type="evidence" value="ECO:0007669"/>
    <property type="project" value="UniProtKB-UniRule"/>
</dbReference>
<dbReference type="PROSITE" id="PS51421">
    <property type="entry name" value="RAS"/>
    <property type="match status" value="1"/>
</dbReference>
<dbReference type="InterPro" id="IPR015421">
    <property type="entry name" value="PyrdxlP-dep_Trfase_major"/>
</dbReference>
<keyword evidence="12" id="KW-0663">Pyridoxal phosphate</keyword>
<dbReference type="InterPro" id="IPR005225">
    <property type="entry name" value="Small_GTP-bd"/>
</dbReference>
<keyword evidence="8" id="KW-0479">Metal-binding</keyword>
<dbReference type="SMART" id="SM00175">
    <property type="entry name" value="RAB"/>
    <property type="match status" value="1"/>
</dbReference>
<dbReference type="GO" id="GO:0030170">
    <property type="term" value="F:pyridoxal phosphate binding"/>
    <property type="evidence" value="ECO:0007669"/>
    <property type="project" value="InterPro"/>
</dbReference>
<dbReference type="SUPFAM" id="SSF54928">
    <property type="entry name" value="RNA-binding domain, RBD"/>
    <property type="match status" value="2"/>
</dbReference>
<evidence type="ECO:0000256" key="12">
    <source>
        <dbReference type="ARBA" id="ARBA00022898"/>
    </source>
</evidence>
<name>A0A9D3N978_9TELE</name>
<dbReference type="Pfam" id="PF00071">
    <property type="entry name" value="Ras"/>
    <property type="match status" value="1"/>
</dbReference>
<dbReference type="FunFam" id="3.40.640.10:FF:000003">
    <property type="entry name" value="Cysteine desulfurase IscS"/>
    <property type="match status" value="1"/>
</dbReference>
<evidence type="ECO:0000256" key="7">
    <source>
        <dbReference type="ARBA" id="ARBA00022679"/>
    </source>
</evidence>
<evidence type="ECO:0000256" key="18">
    <source>
        <dbReference type="PROSITE-ProRule" id="PRU00176"/>
    </source>
</evidence>
<feature type="domain" description="RRM" evidence="22">
    <location>
        <begin position="525"/>
        <end position="602"/>
    </location>
</feature>
<evidence type="ECO:0000256" key="11">
    <source>
        <dbReference type="ARBA" id="ARBA00022884"/>
    </source>
</evidence>
<dbReference type="NCBIfam" id="TIGR00231">
    <property type="entry name" value="small_GTP"/>
    <property type="match status" value="1"/>
</dbReference>
<feature type="region of interest" description="Disordered" evidence="20">
    <location>
        <begin position="36"/>
        <end position="92"/>
    </location>
</feature>
<dbReference type="PROSITE" id="PS50102">
    <property type="entry name" value="RRM"/>
    <property type="match status" value="2"/>
</dbReference>
<evidence type="ECO:0000256" key="5">
    <source>
        <dbReference type="ARBA" id="ARBA00013558"/>
    </source>
</evidence>
<dbReference type="SUPFAM" id="SSF52540">
    <property type="entry name" value="P-loop containing nucleoside triphosphate hydrolases"/>
    <property type="match status" value="1"/>
</dbReference>
<dbReference type="PROSITE" id="PS00595">
    <property type="entry name" value="AA_TRANSFER_CLASS_5"/>
    <property type="match status" value="1"/>
</dbReference>
<feature type="domain" description="RRM" evidence="22">
    <location>
        <begin position="622"/>
        <end position="700"/>
    </location>
</feature>
<evidence type="ECO:0000256" key="17">
    <source>
        <dbReference type="ARBA" id="ARBA00061983"/>
    </source>
</evidence>
<dbReference type="GO" id="GO:0051536">
    <property type="term" value="F:iron-sulfur cluster binding"/>
    <property type="evidence" value="ECO:0007669"/>
    <property type="project" value="UniProtKB-KW"/>
</dbReference>
<evidence type="ECO:0000256" key="6">
    <source>
        <dbReference type="ARBA" id="ARBA00022553"/>
    </source>
</evidence>
<dbReference type="Gene3D" id="3.40.640.10">
    <property type="entry name" value="Type I PLP-dependent aspartate aminotransferase-like (Major domain)"/>
    <property type="match status" value="1"/>
</dbReference>
<dbReference type="FunFam" id="3.90.1150.10:FF:000002">
    <property type="entry name" value="Cysteine desulfurase IscS"/>
    <property type="match status" value="1"/>
</dbReference>
<evidence type="ECO:0000256" key="13">
    <source>
        <dbReference type="ARBA" id="ARBA00023004"/>
    </source>
</evidence>
<feature type="compositionally biased region" description="Basic residues" evidence="20">
    <location>
        <begin position="48"/>
        <end position="61"/>
    </location>
</feature>
<keyword evidence="21" id="KW-0732">Signal</keyword>
<dbReference type="Gene3D" id="3.90.1150.10">
    <property type="entry name" value="Aspartate Aminotransferase, domain 1"/>
    <property type="match status" value="1"/>
</dbReference>
<protein>
    <recommendedName>
        <fullName evidence="5">Cysteine desulfurase</fullName>
        <ecNumber evidence="4">2.8.1.7</ecNumber>
    </recommendedName>
</protein>
<keyword evidence="9" id="KW-0677">Repeat</keyword>
<dbReference type="HAMAP" id="MF_00331">
    <property type="entry name" value="Cys_desulf_IscS"/>
    <property type="match status" value="1"/>
</dbReference>
<dbReference type="EMBL" id="JAHKSW010000021">
    <property type="protein sequence ID" value="KAG7319106.1"/>
    <property type="molecule type" value="Genomic_DNA"/>
</dbReference>
<feature type="chain" id="PRO_5039477525" description="Cysteine desulfurase" evidence="21">
    <location>
        <begin position="20"/>
        <end position="1409"/>
    </location>
</feature>
<feature type="compositionally biased region" description="Basic residues" evidence="20">
    <location>
        <begin position="403"/>
        <end position="458"/>
    </location>
</feature>
<evidence type="ECO:0000256" key="16">
    <source>
        <dbReference type="ARBA" id="ARBA00050680"/>
    </source>
</evidence>
<dbReference type="OrthoDB" id="10250117at2759"/>
<dbReference type="InterPro" id="IPR000504">
    <property type="entry name" value="RRM_dom"/>
</dbReference>
<comment type="similarity">
    <text evidence="2">Belongs to the class-V pyridoxal-phosphate-dependent aminotransferase family. NifS/IscS subfamily.</text>
</comment>
<evidence type="ECO:0000256" key="3">
    <source>
        <dbReference type="ARBA" id="ARBA00008846"/>
    </source>
</evidence>
<dbReference type="InterPro" id="IPR006509">
    <property type="entry name" value="RBM39_SF"/>
</dbReference>
<dbReference type="InterPro" id="IPR010240">
    <property type="entry name" value="Cys_deSase_IscS"/>
</dbReference>
<dbReference type="Proteomes" id="UP000824219">
    <property type="component" value="Linkage Group LG21"/>
</dbReference>
<keyword evidence="6" id="KW-0597">Phosphoprotein</keyword>
<keyword evidence="24" id="KW-1185">Reference proteome</keyword>
<dbReference type="InterPro" id="IPR027417">
    <property type="entry name" value="P-loop_NTPase"/>
</dbReference>
<sequence>MPSLVWKFFLVAVEDNATAICNACSARIPRGACTQQLRKTQPDPARFNSRRKRRHSSYRRAKVSEMTLNTQRESREVVRRASTPFPSSQHGVMRRELQHPPLAQSASYQAGDTKFHLQAHWSSDSEESDSSGYECLYRVMLLGDHGVGKSSLASIFAGIQEKDAHNCTGEDMYERTLTVDGEETTLIVMDTWEAEKQEVDEKWVQDYCMQVGNAYVLVYSITDRSSFESASELRIQLRCIRQAENIPIILVGNKSDLVRCREVAVEEGRACAVVFDCKFIETSASLNHNVQELFEGIVRQIRLRRDSKETNAHRLSVYKRKESITTKARRFLDRLVAKNNKKMALKVRSKSCHDLAVLIPLGRINTISAIMADDFDIEAMLEAPYRKDETKSISSNGHEERSKKKKKSRSRSRSRERKRSRSRDRKRSKSRDRSRERKRSRSRDRRRSRSRERRRSRSRSRERGGRFRTAFSGLKFNGGSRGKTGPLPVIKLSRRKSRSRSPFKRDKSPIRQPIDNLTPEERDARTVFCMQLAARIRPRDLEEFFSAVGKVRDVRMISDRNSRRSKGIAYIEFVEATSVPLAIGLSGQRLLGVPIIVQASQAEKNRAAAMANNLQKGSAGPMRLYVGSLHFNITEDMLRGIFEPFGRIDSIQLMMDSETGRSKGYGFITFADAECAKKALEQLNGFELAGRPMKVGHVTERTDASTASSFLDNDELERTGIDLGTTGRLQLMARLAEGTGLQIPPAAQQALQMSNSMVAMAAATAAMNPGLSFNINVPTNQPLNLPSQPIATHCFQLSNMFDPNSENEPGWDIEIQDDVIEECNKHGGVIHIYVDKKSTEGNVYVKCPSIPAAMAAVSALHGRWFGGKMIKAAYVPLPTYHNLFPESVQATQLLMPTRRNSIDHPIRCKAPVLCTRKCGLRFCDVILSEYEKYKQTEPARVSVLCSSCSSCSAVSYSSSVKVKMISKSVVKALLGSLRGISSSNLRMSSVSATHPQREGIKRRELEKNEMRPLYMDFQATTPMGILDAMLPFQVNYYGNPHSRTHAYGWESESAMERARKQVAVLIGADPREIVFTSGATESNNMSIKGVARFYKAKKKHIITTQTEHKCVLDSCRVLEAEGFKVTYLPVKNNGLIDLQQLEETVCSDTSLVSVMTVNNEIGVKQPIKEIGQICRSKNVFFHTDAAQAVGKIPINVSTLKVDLMSISGHKIYGPKGVGALYVRRRPRVRIEPLQSGGGQERGLRSGTVPTPLVVGLGAACEIAQKEMEYDHARVSMLANRLLQKIMSEVPDVVMNGDPEHRYPGCVNLSFAYVEGESLLMALKDVALSSGSACTSASLEPSYVLRAIGTDEDLAHSSIRFGIGRFTTEEEVDYTAEKCIQQVQRLREMSPLWEMVQEGIDLKSIKWTQH</sequence>
<dbReference type="InterPro" id="IPR020578">
    <property type="entry name" value="Aminotrans_V_PyrdxlP_BS"/>
</dbReference>
<dbReference type="SMART" id="SM00360">
    <property type="entry name" value="RRM"/>
    <property type="match status" value="3"/>
</dbReference>
<feature type="compositionally biased region" description="Basic and acidic residues" evidence="20">
    <location>
        <begin position="388"/>
        <end position="402"/>
    </location>
</feature>
<dbReference type="CDD" id="cd12285">
    <property type="entry name" value="RRM3_RBM39_like"/>
    <property type="match status" value="1"/>
</dbReference>
<dbReference type="Pfam" id="PF00266">
    <property type="entry name" value="Aminotran_5"/>
    <property type="match status" value="1"/>
</dbReference>
<dbReference type="FunFam" id="3.30.70.330:FF:000135">
    <property type="entry name" value="RNA-binding protein 39 isoform X2"/>
    <property type="match status" value="1"/>
</dbReference>
<dbReference type="GO" id="GO:0031071">
    <property type="term" value="F:cysteine desulfurase activity"/>
    <property type="evidence" value="ECO:0007669"/>
    <property type="project" value="UniProtKB-EC"/>
</dbReference>
<dbReference type="GO" id="GO:0099128">
    <property type="term" value="C:mitochondrial [2Fe-2S] assembly complex"/>
    <property type="evidence" value="ECO:0007669"/>
    <property type="project" value="UniProtKB-ARBA"/>
</dbReference>
<feature type="region of interest" description="Disordered" evidence="20">
    <location>
        <begin position="388"/>
        <end position="518"/>
    </location>
</feature>
<evidence type="ECO:0000256" key="20">
    <source>
        <dbReference type="SAM" id="MobiDB-lite"/>
    </source>
</evidence>
<evidence type="ECO:0000256" key="1">
    <source>
        <dbReference type="ARBA" id="ARBA00001933"/>
    </source>
</evidence>
<dbReference type="Pfam" id="PF00076">
    <property type="entry name" value="RRM_1"/>
    <property type="match status" value="2"/>
</dbReference>
<keyword evidence="7" id="KW-0808">Transferase</keyword>
<dbReference type="InterPro" id="IPR000192">
    <property type="entry name" value="Aminotrans_V_dom"/>
</dbReference>
<dbReference type="PANTHER" id="PTHR48036">
    <property type="entry name" value="SPLICING FACTOR (PAD-1), PUTATIVE (AFU_ORTHOLOGUE AFUA_1G15810)-RELATED"/>
    <property type="match status" value="1"/>
</dbReference>
<dbReference type="PRINTS" id="PR00449">
    <property type="entry name" value="RASTRNSFRMNG"/>
</dbReference>
<evidence type="ECO:0000313" key="23">
    <source>
        <dbReference type="EMBL" id="KAG7319106.1"/>
    </source>
</evidence>
<dbReference type="GO" id="GO:0044571">
    <property type="term" value="P:[2Fe-2S] cluster assembly"/>
    <property type="evidence" value="ECO:0007669"/>
    <property type="project" value="InterPro"/>
</dbReference>
<dbReference type="SMART" id="SM00174">
    <property type="entry name" value="RHO"/>
    <property type="match status" value="1"/>
</dbReference>